<dbReference type="InterPro" id="IPR051405">
    <property type="entry name" value="phD/YefM_antitoxin"/>
</dbReference>
<dbReference type="STRING" id="1123384.AJ81_01920"/>
<name>A0A0X1KPI5_9THEM</name>
<dbReference type="PATRIC" id="fig|1123384.7.peg.381"/>
<dbReference type="PaxDb" id="1123384-AJ81_01920"/>
<dbReference type="SUPFAM" id="SSF143120">
    <property type="entry name" value="YefM-like"/>
    <property type="match status" value="1"/>
</dbReference>
<proteinExistence type="inferred from homology"/>
<dbReference type="Gene3D" id="3.40.1620.10">
    <property type="entry name" value="YefM-like domain"/>
    <property type="match status" value="1"/>
</dbReference>
<dbReference type="Proteomes" id="UP000077469">
    <property type="component" value="Chromosome"/>
</dbReference>
<organism evidence="3 4">
    <name type="scientific">Pseudothermotoga hypogea DSM 11164 = NBRC 106472</name>
    <dbReference type="NCBI Taxonomy" id="1123384"/>
    <lineage>
        <taxon>Bacteria</taxon>
        <taxon>Thermotogati</taxon>
        <taxon>Thermotogota</taxon>
        <taxon>Thermotogae</taxon>
        <taxon>Thermotogales</taxon>
        <taxon>Thermotogaceae</taxon>
        <taxon>Pseudothermotoga</taxon>
    </lineage>
</organism>
<dbReference type="AlphaFoldDB" id="A0A0X1KPI5"/>
<gene>
    <name evidence="3" type="ORF">AJ81_01920</name>
</gene>
<evidence type="ECO:0000256" key="1">
    <source>
        <dbReference type="ARBA" id="ARBA00009981"/>
    </source>
</evidence>
<reference evidence="3 4" key="1">
    <citation type="submission" date="2014-01" db="EMBL/GenBank/DDBJ databases">
        <title>Genome sequencing of Thermotog hypogea.</title>
        <authorList>
            <person name="Zhang X."/>
            <person name="Alvare G."/>
            <person name="Fristensky B."/>
            <person name="Chen L."/>
            <person name="Suen T."/>
            <person name="Chen Q."/>
            <person name="Ma K."/>
        </authorList>
    </citation>
    <scope>NUCLEOTIDE SEQUENCE [LARGE SCALE GENOMIC DNA]</scope>
    <source>
        <strain evidence="3 4">DSM 11164</strain>
    </source>
</reference>
<evidence type="ECO:0000313" key="4">
    <source>
        <dbReference type="Proteomes" id="UP000077469"/>
    </source>
</evidence>
<sequence length="87" mass="10047">MKNQLEFFSLADAKAKLSEVLKRVQQKDVVITKNGVPAAVLIDYERYRKIMNFLDQVYDLYLLDVGDPSAHGSVNQRELFQEDIEEV</sequence>
<dbReference type="RefSeq" id="WP_031503578.1">
    <property type="nucleotide sequence ID" value="NC_022795.1"/>
</dbReference>
<comment type="similarity">
    <text evidence="1 2">Belongs to the phD/YefM antitoxin family.</text>
</comment>
<evidence type="ECO:0000313" key="3">
    <source>
        <dbReference type="EMBL" id="AJC73163.1"/>
    </source>
</evidence>
<dbReference type="PANTHER" id="PTHR33713">
    <property type="entry name" value="ANTITOXIN YAFN-RELATED"/>
    <property type="match status" value="1"/>
</dbReference>
<keyword evidence="4" id="KW-1185">Reference proteome</keyword>
<dbReference type="PANTHER" id="PTHR33713:SF10">
    <property type="entry name" value="ANTITOXIN YAFN"/>
    <property type="match status" value="1"/>
</dbReference>
<dbReference type="EMBL" id="CP007141">
    <property type="protein sequence ID" value="AJC73163.1"/>
    <property type="molecule type" value="Genomic_DNA"/>
</dbReference>
<dbReference type="NCBIfam" id="TIGR01552">
    <property type="entry name" value="phd_fam"/>
    <property type="match status" value="1"/>
</dbReference>
<protein>
    <recommendedName>
        <fullName evidence="2">Antitoxin</fullName>
    </recommendedName>
</protein>
<comment type="function">
    <text evidence="2">Antitoxin component of a type II toxin-antitoxin (TA) system.</text>
</comment>
<evidence type="ECO:0000256" key="2">
    <source>
        <dbReference type="RuleBase" id="RU362080"/>
    </source>
</evidence>
<dbReference type="OrthoDB" id="48142at2"/>
<accession>A0A0X1KPI5</accession>
<dbReference type="Pfam" id="PF02604">
    <property type="entry name" value="PhdYeFM_antitox"/>
    <property type="match status" value="1"/>
</dbReference>
<dbReference type="InterPro" id="IPR036165">
    <property type="entry name" value="YefM-like_sf"/>
</dbReference>
<dbReference type="InterPro" id="IPR006442">
    <property type="entry name" value="Antitoxin_Phd/YefM"/>
</dbReference>
<dbReference type="KEGG" id="phy:AJ81_01920"/>